<dbReference type="GO" id="GO:0004181">
    <property type="term" value="F:metallocarboxypeptidase activity"/>
    <property type="evidence" value="ECO:0007669"/>
    <property type="project" value="InterPro"/>
</dbReference>
<dbReference type="PANTHER" id="PTHR11705:SF91">
    <property type="entry name" value="FI01817P-RELATED"/>
    <property type="match status" value="1"/>
</dbReference>
<feature type="region of interest" description="Disordered" evidence="3">
    <location>
        <begin position="237"/>
        <end position="257"/>
    </location>
</feature>
<comment type="cofactor">
    <cofactor evidence="1">
        <name>Zn(2+)</name>
        <dbReference type="ChEBI" id="CHEBI:29105"/>
    </cofactor>
</comment>
<dbReference type="GO" id="GO:0008270">
    <property type="term" value="F:zinc ion binding"/>
    <property type="evidence" value="ECO:0007669"/>
    <property type="project" value="InterPro"/>
</dbReference>
<comment type="similarity">
    <text evidence="2">Belongs to the peptidase M14 family.</text>
</comment>
<dbReference type="SUPFAM" id="SSF53187">
    <property type="entry name" value="Zn-dependent exopeptidases"/>
    <property type="match status" value="1"/>
</dbReference>
<dbReference type="AlphaFoldDB" id="A0A7R9D9E6"/>
<sequence length="541" mass="60611">MQTALDLVGNTLPSQNLFSNNVIIPPDGAPGYRTRSKVVSDWLSRIPVCDGQNCSALFAFLLEVDKVLKLHLIEDPEILVLCLGKTSGFSTHLFSEGISHGIPLYSLVSRRDRERLFSEFIYRFQFPHESFRMFNLSVSEAASILNLKLREPQIVEIILENVSPLTRRYFVFSPLPCSFLELYSLASKIEGSLLAEREYFDKHPITISKPSRSFTPFDASSKNKFGQLASTRMPPAVNRTYDSKTRGPQGGNSSGDLSRVKMPLRLSSCSMWFNHMGTDEDRINRLISKYSDVIAPVWGRCDVLPYNNVVTEDIPFSTHHIHRRNNVTADALSRMAEDQEPIEVNDVVHQLSVIRSIPESFVSILEHQRNDPWCSEMMDKISKGDDEAFECLKRAHRKVANRYNRGRVPVSVTVGDSVLCKCYPQSSAVDKISAKLSPKWSGPWRVERFLTPDELARKAVEAIIKTGGPRFEVGSSSNVLSFGAGGADDFAKGRANIKYAYTVEMPGGGPNGFDLPATSLCLHLHSLYQGLRVMVKALREE</sequence>
<reference evidence="5" key="1">
    <citation type="submission" date="2020-11" db="EMBL/GenBank/DDBJ databases">
        <authorList>
            <person name="Tran Van P."/>
        </authorList>
    </citation>
    <scope>NUCLEOTIDE SEQUENCE</scope>
</reference>
<gene>
    <name evidence="5" type="ORF">TCEB3V08_LOCUS10545</name>
</gene>
<evidence type="ECO:0000256" key="2">
    <source>
        <dbReference type="ARBA" id="ARBA00005988"/>
    </source>
</evidence>
<evidence type="ECO:0000256" key="1">
    <source>
        <dbReference type="ARBA" id="ARBA00001947"/>
    </source>
</evidence>
<evidence type="ECO:0000313" key="5">
    <source>
        <dbReference type="EMBL" id="CAD7410564.1"/>
    </source>
</evidence>
<dbReference type="Pfam" id="PF00246">
    <property type="entry name" value="Peptidase_M14"/>
    <property type="match status" value="1"/>
</dbReference>
<dbReference type="GO" id="GO:0006508">
    <property type="term" value="P:proteolysis"/>
    <property type="evidence" value="ECO:0007669"/>
    <property type="project" value="InterPro"/>
</dbReference>
<evidence type="ECO:0000259" key="4">
    <source>
        <dbReference type="Pfam" id="PF00246"/>
    </source>
</evidence>
<dbReference type="PANTHER" id="PTHR11705">
    <property type="entry name" value="PROTEASE FAMILY M14 CARBOXYPEPTIDASE A,B"/>
    <property type="match status" value="1"/>
</dbReference>
<dbReference type="GO" id="GO:0005615">
    <property type="term" value="C:extracellular space"/>
    <property type="evidence" value="ECO:0007669"/>
    <property type="project" value="TreeGrafter"/>
</dbReference>
<organism evidence="5">
    <name type="scientific">Timema cristinae</name>
    <name type="common">Walking stick</name>
    <dbReference type="NCBI Taxonomy" id="61476"/>
    <lineage>
        <taxon>Eukaryota</taxon>
        <taxon>Metazoa</taxon>
        <taxon>Ecdysozoa</taxon>
        <taxon>Arthropoda</taxon>
        <taxon>Hexapoda</taxon>
        <taxon>Insecta</taxon>
        <taxon>Pterygota</taxon>
        <taxon>Neoptera</taxon>
        <taxon>Polyneoptera</taxon>
        <taxon>Phasmatodea</taxon>
        <taxon>Timematodea</taxon>
        <taxon>Timematoidea</taxon>
        <taxon>Timematidae</taxon>
        <taxon>Timema</taxon>
    </lineage>
</organism>
<protein>
    <recommendedName>
        <fullName evidence="4">Peptidase M14 domain-containing protein</fullName>
    </recommendedName>
</protein>
<accession>A0A7R9D9E6</accession>
<dbReference type="EMBL" id="OC321738">
    <property type="protein sequence ID" value="CAD7410564.1"/>
    <property type="molecule type" value="Genomic_DNA"/>
</dbReference>
<evidence type="ECO:0000256" key="3">
    <source>
        <dbReference type="SAM" id="MobiDB-lite"/>
    </source>
</evidence>
<proteinExistence type="inferred from homology"/>
<feature type="domain" description="Peptidase M14" evidence="4">
    <location>
        <begin position="404"/>
        <end position="519"/>
    </location>
</feature>
<dbReference type="Gene3D" id="3.40.630.10">
    <property type="entry name" value="Zn peptidases"/>
    <property type="match status" value="1"/>
</dbReference>
<dbReference type="InterPro" id="IPR000834">
    <property type="entry name" value="Peptidase_M14"/>
</dbReference>
<name>A0A7R9D9E6_TIMCR</name>